<evidence type="ECO:0000313" key="1">
    <source>
        <dbReference type="EMBL" id="KAJ8380201.1"/>
    </source>
</evidence>
<accession>A0A9Q1JB30</accession>
<protein>
    <submittedName>
        <fullName evidence="1">Uncharacterized protein</fullName>
    </submittedName>
</protein>
<keyword evidence="2" id="KW-1185">Reference proteome</keyword>
<proteinExistence type="predicted"/>
<gene>
    <name evidence="1" type="ORF">SKAU_G00009790</name>
</gene>
<dbReference type="AlphaFoldDB" id="A0A9Q1JB30"/>
<comment type="caution">
    <text evidence="1">The sequence shown here is derived from an EMBL/GenBank/DDBJ whole genome shotgun (WGS) entry which is preliminary data.</text>
</comment>
<organism evidence="1 2">
    <name type="scientific">Synaphobranchus kaupii</name>
    <name type="common">Kaup's arrowtooth eel</name>
    <dbReference type="NCBI Taxonomy" id="118154"/>
    <lineage>
        <taxon>Eukaryota</taxon>
        <taxon>Metazoa</taxon>
        <taxon>Chordata</taxon>
        <taxon>Craniata</taxon>
        <taxon>Vertebrata</taxon>
        <taxon>Euteleostomi</taxon>
        <taxon>Actinopterygii</taxon>
        <taxon>Neopterygii</taxon>
        <taxon>Teleostei</taxon>
        <taxon>Anguilliformes</taxon>
        <taxon>Synaphobranchidae</taxon>
        <taxon>Synaphobranchus</taxon>
    </lineage>
</organism>
<dbReference type="Proteomes" id="UP001152622">
    <property type="component" value="Chromosome 1"/>
</dbReference>
<name>A0A9Q1JB30_SYNKA</name>
<reference evidence="1" key="1">
    <citation type="journal article" date="2023" name="Science">
        <title>Genome structures resolve the early diversification of teleost fishes.</title>
        <authorList>
            <person name="Parey E."/>
            <person name="Louis A."/>
            <person name="Montfort J."/>
            <person name="Bouchez O."/>
            <person name="Roques C."/>
            <person name="Iampietro C."/>
            <person name="Lluch J."/>
            <person name="Castinel A."/>
            <person name="Donnadieu C."/>
            <person name="Desvignes T."/>
            <person name="Floi Bucao C."/>
            <person name="Jouanno E."/>
            <person name="Wen M."/>
            <person name="Mejri S."/>
            <person name="Dirks R."/>
            <person name="Jansen H."/>
            <person name="Henkel C."/>
            <person name="Chen W.J."/>
            <person name="Zahm M."/>
            <person name="Cabau C."/>
            <person name="Klopp C."/>
            <person name="Thompson A.W."/>
            <person name="Robinson-Rechavi M."/>
            <person name="Braasch I."/>
            <person name="Lecointre G."/>
            <person name="Bobe J."/>
            <person name="Postlethwait J.H."/>
            <person name="Berthelot C."/>
            <person name="Roest Crollius H."/>
            <person name="Guiguen Y."/>
        </authorList>
    </citation>
    <scope>NUCLEOTIDE SEQUENCE</scope>
    <source>
        <strain evidence="1">WJC10195</strain>
    </source>
</reference>
<sequence length="100" mass="10551">MRGEPGDQVSVGAETHLPKGRLQRTSLFSNGVKARGLITGVPIPVIPKLFREGLAESPRRRPPRPGDPLTSLLAIESESLTSAALKVPSHCNDTFLGAGA</sequence>
<evidence type="ECO:0000313" key="2">
    <source>
        <dbReference type="Proteomes" id="UP001152622"/>
    </source>
</evidence>
<dbReference type="EMBL" id="JAINUF010000001">
    <property type="protein sequence ID" value="KAJ8380201.1"/>
    <property type="molecule type" value="Genomic_DNA"/>
</dbReference>